<evidence type="ECO:0000259" key="2">
    <source>
        <dbReference type="Pfam" id="PF00675"/>
    </source>
</evidence>
<reference evidence="4" key="1">
    <citation type="journal article" date="2015" name="Nature">
        <title>Complex archaea that bridge the gap between prokaryotes and eukaryotes.</title>
        <authorList>
            <person name="Spang A."/>
            <person name="Saw J.H."/>
            <person name="Jorgensen S.L."/>
            <person name="Zaremba-Niedzwiedzka K."/>
            <person name="Martijn J."/>
            <person name="Lind A.E."/>
            <person name="van Eijk R."/>
            <person name="Schleper C."/>
            <person name="Guy L."/>
            <person name="Ettema T.J."/>
        </authorList>
    </citation>
    <scope>NUCLEOTIDE SEQUENCE</scope>
</reference>
<sequence>MNEGARMRYKYRRHPSKLATLMVTFGAGSRVEYNTEYPKGIAHYMEHVRFKGTETKTAKDLLRQTADAGGSWNAWTSDDLVSYHMSIPEENLETAFECLSDIVLNSVFPQDELTKEQEVVCQEIRMNNDEIDTLVHYKLMGLAFNNSMAVPIVGTEKSVRSITRDHLFKFNKEFYSKEHMLITLGACSDHDYLVEKYFGIPDDILAFPPPIKNTKYKNGNRAVVKKEGQLQNSISICFGNPNLRKLAETNRAKIKMFSAIFGQSDTSRLWMKVREDLGMVYGISSYINHNMDGTLYEIYTSTEPENSDEVIDAIHEEINIMLKTVPSENELNRSKNIARSSLYRSLDSSVGMTSQMILEEFFGHKTGAEFLAEIDMVTVDDVHEITQKIFEGTKYMVIGTGS</sequence>
<dbReference type="InterPro" id="IPR050361">
    <property type="entry name" value="MPP/UQCRC_Complex"/>
</dbReference>
<comment type="similarity">
    <text evidence="1">Belongs to the peptidase M16 family.</text>
</comment>
<proteinExistence type="inferred from homology"/>
<dbReference type="PANTHER" id="PTHR11851">
    <property type="entry name" value="METALLOPROTEASE"/>
    <property type="match status" value="1"/>
</dbReference>
<accession>A0A0F9FUG6</accession>
<comment type="caution">
    <text evidence="4">The sequence shown here is derived from an EMBL/GenBank/DDBJ whole genome shotgun (WGS) entry which is preliminary data.</text>
</comment>
<dbReference type="Gene3D" id="3.30.830.10">
    <property type="entry name" value="Metalloenzyme, LuxS/M16 peptidase-like"/>
    <property type="match status" value="2"/>
</dbReference>
<feature type="domain" description="Peptidase M16 N-terminal" evidence="2">
    <location>
        <begin position="14"/>
        <end position="154"/>
    </location>
</feature>
<dbReference type="AlphaFoldDB" id="A0A0F9FUG6"/>
<name>A0A0F9FUG6_9ZZZZ</name>
<dbReference type="GO" id="GO:0046872">
    <property type="term" value="F:metal ion binding"/>
    <property type="evidence" value="ECO:0007669"/>
    <property type="project" value="InterPro"/>
</dbReference>
<organism evidence="4">
    <name type="scientific">marine sediment metagenome</name>
    <dbReference type="NCBI Taxonomy" id="412755"/>
    <lineage>
        <taxon>unclassified sequences</taxon>
        <taxon>metagenomes</taxon>
        <taxon>ecological metagenomes</taxon>
    </lineage>
</organism>
<gene>
    <name evidence="4" type="ORF">LCGC14_1910030</name>
</gene>
<dbReference type="PANTHER" id="PTHR11851:SF49">
    <property type="entry name" value="MITOCHONDRIAL-PROCESSING PEPTIDASE SUBUNIT ALPHA"/>
    <property type="match status" value="1"/>
</dbReference>
<evidence type="ECO:0000259" key="3">
    <source>
        <dbReference type="Pfam" id="PF05193"/>
    </source>
</evidence>
<evidence type="ECO:0000256" key="1">
    <source>
        <dbReference type="ARBA" id="ARBA00007261"/>
    </source>
</evidence>
<dbReference type="Pfam" id="PF00675">
    <property type="entry name" value="Peptidase_M16"/>
    <property type="match status" value="1"/>
</dbReference>
<evidence type="ECO:0008006" key="5">
    <source>
        <dbReference type="Google" id="ProtNLM"/>
    </source>
</evidence>
<dbReference type="InterPro" id="IPR011765">
    <property type="entry name" value="Pept_M16_N"/>
</dbReference>
<dbReference type="InterPro" id="IPR011249">
    <property type="entry name" value="Metalloenz_LuxS/M16"/>
</dbReference>
<dbReference type="SUPFAM" id="SSF63411">
    <property type="entry name" value="LuxS/MPP-like metallohydrolase"/>
    <property type="match status" value="2"/>
</dbReference>
<dbReference type="Pfam" id="PF05193">
    <property type="entry name" value="Peptidase_M16_C"/>
    <property type="match status" value="1"/>
</dbReference>
<feature type="domain" description="Peptidase M16 C-terminal" evidence="3">
    <location>
        <begin position="161"/>
        <end position="336"/>
    </location>
</feature>
<dbReference type="InterPro" id="IPR007863">
    <property type="entry name" value="Peptidase_M16_C"/>
</dbReference>
<evidence type="ECO:0000313" key="4">
    <source>
        <dbReference type="EMBL" id="KKL89903.1"/>
    </source>
</evidence>
<protein>
    <recommendedName>
        <fullName evidence="5">Peptidase M16 N-terminal domain-containing protein</fullName>
    </recommendedName>
</protein>
<dbReference type="EMBL" id="LAZR01020158">
    <property type="protein sequence ID" value="KKL89903.1"/>
    <property type="molecule type" value="Genomic_DNA"/>
</dbReference>